<feature type="compositionally biased region" description="Low complexity" evidence="1">
    <location>
        <begin position="14"/>
        <end position="30"/>
    </location>
</feature>
<keyword evidence="4" id="KW-1185">Reference proteome</keyword>
<proteinExistence type="predicted"/>
<dbReference type="Pfam" id="PF00561">
    <property type="entry name" value="Abhydrolase_1"/>
    <property type="match status" value="1"/>
</dbReference>
<dbReference type="EMBL" id="MCGO01000012">
    <property type="protein sequence ID" value="ORY48176.1"/>
    <property type="molecule type" value="Genomic_DNA"/>
</dbReference>
<evidence type="ECO:0000313" key="3">
    <source>
        <dbReference type="EMBL" id="ORY48176.1"/>
    </source>
</evidence>
<dbReference type="InterPro" id="IPR029058">
    <property type="entry name" value="AB_hydrolase_fold"/>
</dbReference>
<feature type="domain" description="AB hydrolase-1" evidence="2">
    <location>
        <begin position="107"/>
        <end position="228"/>
    </location>
</feature>
<feature type="region of interest" description="Disordered" evidence="1">
    <location>
        <begin position="1"/>
        <end position="55"/>
    </location>
</feature>
<accession>A0A1Y2CMM2</accession>
<keyword evidence="3" id="KW-0378">Hydrolase</keyword>
<organism evidence="3 4">
    <name type="scientific">Rhizoclosmatium globosum</name>
    <dbReference type="NCBI Taxonomy" id="329046"/>
    <lineage>
        <taxon>Eukaryota</taxon>
        <taxon>Fungi</taxon>
        <taxon>Fungi incertae sedis</taxon>
        <taxon>Chytridiomycota</taxon>
        <taxon>Chytridiomycota incertae sedis</taxon>
        <taxon>Chytridiomycetes</taxon>
        <taxon>Chytridiales</taxon>
        <taxon>Chytriomycetaceae</taxon>
        <taxon>Rhizoclosmatium</taxon>
    </lineage>
</organism>
<reference evidence="3 4" key="1">
    <citation type="submission" date="2016-07" db="EMBL/GenBank/DDBJ databases">
        <title>Pervasive Adenine N6-methylation of Active Genes in Fungi.</title>
        <authorList>
            <consortium name="DOE Joint Genome Institute"/>
            <person name="Mondo S.J."/>
            <person name="Dannebaum R.O."/>
            <person name="Kuo R.C."/>
            <person name="Labutti K."/>
            <person name="Haridas S."/>
            <person name="Kuo A."/>
            <person name="Salamov A."/>
            <person name="Ahrendt S.R."/>
            <person name="Lipzen A."/>
            <person name="Sullivan W."/>
            <person name="Andreopoulos W.B."/>
            <person name="Clum A."/>
            <person name="Lindquist E."/>
            <person name="Daum C."/>
            <person name="Ramamoorthy G.K."/>
            <person name="Gryganskyi A."/>
            <person name="Culley D."/>
            <person name="Magnuson J.K."/>
            <person name="James T.Y."/>
            <person name="O'Malley M.A."/>
            <person name="Stajich J.E."/>
            <person name="Spatafora J.W."/>
            <person name="Visel A."/>
            <person name="Grigoriev I.V."/>
        </authorList>
    </citation>
    <scope>NUCLEOTIDE SEQUENCE [LARGE SCALE GENOMIC DNA]</scope>
    <source>
        <strain evidence="3 4">JEL800</strain>
    </source>
</reference>
<dbReference type="GO" id="GO:0016787">
    <property type="term" value="F:hydrolase activity"/>
    <property type="evidence" value="ECO:0007669"/>
    <property type="project" value="UniProtKB-KW"/>
</dbReference>
<dbReference type="InterPro" id="IPR050266">
    <property type="entry name" value="AB_hydrolase_sf"/>
</dbReference>
<dbReference type="PANTHER" id="PTHR43798">
    <property type="entry name" value="MONOACYLGLYCEROL LIPASE"/>
    <property type="match status" value="1"/>
</dbReference>
<dbReference type="OrthoDB" id="10249433at2759"/>
<dbReference type="PANTHER" id="PTHR43798:SF33">
    <property type="entry name" value="HYDROLASE, PUTATIVE (AFU_ORTHOLOGUE AFUA_2G14860)-RELATED"/>
    <property type="match status" value="1"/>
</dbReference>
<sequence>MGVATVAREHRRPSTSTTTTAPPQTATAPPLRHAPQQSARRSTTTTAPLPSLTPRNLHIRPSLCGTFTVVAEDYSVPLLKDANGGALPMDRRCTVKVYERAQSAKAAVLLVHGFASNRTMFDAGGGKGRDGPSFFEFLAQRNYDAFAIDLRGTRESLRRGARAPAYVKEHIEIDVPSAIAAIKRIGHEKVYLIGHSMGGAISCAVAGHIPHDVAGVVHLAGLLSPEPSSDAPPVGILHPAAQSSLPTLGAAASVRYAATYIRRQIIPVRSIVDSMLFMRHFLPTTVSKALLNMLYPSPWLPYSVDDPASFVDLALESPTVGICVSMAKSAVHRDVFNAWLEDSSHHRAENPQIAKQIQTVMATSNLYVPNTLHRSLARFRLLSSLRLQK</sequence>
<dbReference type="GO" id="GO:0016020">
    <property type="term" value="C:membrane"/>
    <property type="evidence" value="ECO:0007669"/>
    <property type="project" value="TreeGrafter"/>
</dbReference>
<dbReference type="SUPFAM" id="SSF53474">
    <property type="entry name" value="alpha/beta-Hydrolases"/>
    <property type="match status" value="1"/>
</dbReference>
<evidence type="ECO:0000259" key="2">
    <source>
        <dbReference type="Pfam" id="PF00561"/>
    </source>
</evidence>
<gene>
    <name evidence="3" type="ORF">BCR33DRAFT_59988</name>
</gene>
<dbReference type="AlphaFoldDB" id="A0A1Y2CMM2"/>
<comment type="caution">
    <text evidence="3">The sequence shown here is derived from an EMBL/GenBank/DDBJ whole genome shotgun (WGS) entry which is preliminary data.</text>
</comment>
<dbReference type="InterPro" id="IPR000073">
    <property type="entry name" value="AB_hydrolase_1"/>
</dbReference>
<feature type="compositionally biased region" description="Low complexity" evidence="1">
    <location>
        <begin position="38"/>
        <end position="55"/>
    </location>
</feature>
<evidence type="ECO:0000256" key="1">
    <source>
        <dbReference type="SAM" id="MobiDB-lite"/>
    </source>
</evidence>
<dbReference type="Proteomes" id="UP000193642">
    <property type="component" value="Unassembled WGS sequence"/>
</dbReference>
<dbReference type="Gene3D" id="3.40.50.1820">
    <property type="entry name" value="alpha/beta hydrolase"/>
    <property type="match status" value="1"/>
</dbReference>
<protein>
    <submittedName>
        <fullName evidence="3">Alpha/beta-hydrolase</fullName>
    </submittedName>
</protein>
<evidence type="ECO:0000313" key="4">
    <source>
        <dbReference type="Proteomes" id="UP000193642"/>
    </source>
</evidence>
<name>A0A1Y2CMM2_9FUNG</name>